<accession>A0A1Y1WS55</accession>
<dbReference type="EMBL" id="MCFG01000328">
    <property type="protein sequence ID" value="ORX75944.1"/>
    <property type="molecule type" value="Genomic_DNA"/>
</dbReference>
<dbReference type="PANTHER" id="PTHR24198:SF165">
    <property type="entry name" value="ANKYRIN REPEAT-CONTAINING PROTEIN-RELATED"/>
    <property type="match status" value="1"/>
</dbReference>
<dbReference type="PROSITE" id="PS50088">
    <property type="entry name" value="ANK_REPEAT"/>
    <property type="match status" value="7"/>
</dbReference>
<feature type="repeat" description="ANK" evidence="3">
    <location>
        <begin position="51"/>
        <end position="83"/>
    </location>
</feature>
<dbReference type="SMART" id="SM00248">
    <property type="entry name" value="ANK"/>
    <property type="match status" value="14"/>
</dbReference>
<proteinExistence type="predicted"/>
<dbReference type="PROSITE" id="PS50297">
    <property type="entry name" value="ANK_REP_REGION"/>
    <property type="match status" value="4"/>
</dbReference>
<gene>
    <name evidence="4" type="ORF">BCR32DRAFT_271595</name>
</gene>
<reference evidence="4 5" key="2">
    <citation type="submission" date="2016-08" db="EMBL/GenBank/DDBJ databases">
        <title>Pervasive Adenine N6-methylation of Active Genes in Fungi.</title>
        <authorList>
            <consortium name="DOE Joint Genome Institute"/>
            <person name="Mondo S.J."/>
            <person name="Dannebaum R.O."/>
            <person name="Kuo R.C."/>
            <person name="Labutti K."/>
            <person name="Haridas S."/>
            <person name="Kuo A."/>
            <person name="Salamov A."/>
            <person name="Ahrendt S.R."/>
            <person name="Lipzen A."/>
            <person name="Sullivan W."/>
            <person name="Andreopoulos W.B."/>
            <person name="Clum A."/>
            <person name="Lindquist E."/>
            <person name="Daum C."/>
            <person name="Ramamoorthy G.K."/>
            <person name="Gryganskyi A."/>
            <person name="Culley D."/>
            <person name="Magnuson J.K."/>
            <person name="James T.Y."/>
            <person name="O'Malley M.A."/>
            <person name="Stajich J.E."/>
            <person name="Spatafora J.W."/>
            <person name="Visel A."/>
            <person name="Grigoriev I.V."/>
        </authorList>
    </citation>
    <scope>NUCLEOTIDE SEQUENCE [LARGE SCALE GENOMIC DNA]</scope>
    <source>
        <strain evidence="4 5">S4</strain>
    </source>
</reference>
<keyword evidence="2 3" id="KW-0040">ANK repeat</keyword>
<evidence type="ECO:0000313" key="5">
    <source>
        <dbReference type="Proteomes" id="UP000193944"/>
    </source>
</evidence>
<feature type="repeat" description="ANK" evidence="3">
    <location>
        <begin position="270"/>
        <end position="302"/>
    </location>
</feature>
<dbReference type="InterPro" id="IPR002110">
    <property type="entry name" value="Ankyrin_rpt"/>
</dbReference>
<keyword evidence="5" id="KW-1185">Reference proteome</keyword>
<dbReference type="STRING" id="1754192.A0A1Y1WS55"/>
<dbReference type="Proteomes" id="UP000193944">
    <property type="component" value="Unassembled WGS sequence"/>
</dbReference>
<dbReference type="OrthoDB" id="194358at2759"/>
<dbReference type="InterPro" id="IPR036770">
    <property type="entry name" value="Ankyrin_rpt-contain_sf"/>
</dbReference>
<evidence type="ECO:0000256" key="2">
    <source>
        <dbReference type="ARBA" id="ARBA00023043"/>
    </source>
</evidence>
<organism evidence="4 5">
    <name type="scientific">Anaeromyces robustus</name>
    <dbReference type="NCBI Taxonomy" id="1754192"/>
    <lineage>
        <taxon>Eukaryota</taxon>
        <taxon>Fungi</taxon>
        <taxon>Fungi incertae sedis</taxon>
        <taxon>Chytridiomycota</taxon>
        <taxon>Chytridiomycota incertae sedis</taxon>
        <taxon>Neocallimastigomycetes</taxon>
        <taxon>Neocallimastigales</taxon>
        <taxon>Neocallimastigaceae</taxon>
        <taxon>Anaeromyces</taxon>
    </lineage>
</organism>
<dbReference type="Pfam" id="PF12796">
    <property type="entry name" value="Ank_2"/>
    <property type="match status" value="6"/>
</dbReference>
<feature type="repeat" description="ANK" evidence="3">
    <location>
        <begin position="303"/>
        <end position="335"/>
    </location>
</feature>
<feature type="repeat" description="ANK" evidence="3">
    <location>
        <begin position="454"/>
        <end position="486"/>
    </location>
</feature>
<comment type="caution">
    <text evidence="4">The sequence shown here is derived from an EMBL/GenBank/DDBJ whole genome shotgun (WGS) entry which is preliminary data.</text>
</comment>
<dbReference type="PANTHER" id="PTHR24198">
    <property type="entry name" value="ANKYRIN REPEAT AND PROTEIN KINASE DOMAIN-CONTAINING PROTEIN"/>
    <property type="match status" value="1"/>
</dbReference>
<dbReference type="AlphaFoldDB" id="A0A1Y1WS55"/>
<feature type="repeat" description="ANK" evidence="3">
    <location>
        <begin position="520"/>
        <end position="552"/>
    </location>
</feature>
<protein>
    <submittedName>
        <fullName evidence="4">Ankyrin</fullName>
    </submittedName>
</protein>
<name>A0A1Y1WS55_9FUNG</name>
<evidence type="ECO:0000256" key="1">
    <source>
        <dbReference type="ARBA" id="ARBA00022737"/>
    </source>
</evidence>
<dbReference type="Gene3D" id="1.25.40.20">
    <property type="entry name" value="Ankyrin repeat-containing domain"/>
    <property type="match status" value="3"/>
</dbReference>
<sequence>MKDIKEIINLTSLKLLYSKSYYLIYAIENNGTIDMIKLLLPYFSSLNNEYQKKYPIYVAIENHKFDIADLLLKEGANINALNKNKENILFYLYNKKKLDKSNLKYILAKNIDINYKFKNLHFIEYLLNKNNNNNSTNNNSNTESKINSIDSNEKIYELIKIIFENLNFKNEFIIELLNLYKCNTLKMSYINEKMETENKTVEITKSMYELAIKSDNEKVIELLLKYDNKAKVFKRKGGYELLLTACKFNKSSIIKRLIECGVNINEIDSEGVNSLMIASQVGNLNIIKILIENNIRINERDYDNKNSLIYATEKGDLEIVQYLVEKQININVCSFSNGWNALFYAIDKNYKDIAVYLIDNDIDMYGNNLKNSNSKDILAFLYEHKNIDLIKYMTEKGVKLDGKYNNGDTLLMTACNNNDIEMVNFLIENGADINAVNLQLLVEKGINIHLKNTRGYTAFLYASKTSNLDMVKYLISKGGNIKDKNNLGYNALIEVCGHNKFEIVKYLIEYGIDINEQANDGGNALTLGIGRADIEIIKYLVKNGIDINHTTNGNFNAAFACIREGKLEELKFLIDEGIDLNCKNYDNCSLIDYAKCKKQYKIYNYLKKKEKEKEKEIELKKESKESNKFSYRSLIKKIILG</sequence>
<reference evidence="4 5" key="1">
    <citation type="submission" date="2016-08" db="EMBL/GenBank/DDBJ databases">
        <title>A Parts List for Fungal Cellulosomes Revealed by Comparative Genomics.</title>
        <authorList>
            <consortium name="DOE Joint Genome Institute"/>
            <person name="Haitjema C.H."/>
            <person name="Gilmore S.P."/>
            <person name="Henske J.K."/>
            <person name="Solomon K.V."/>
            <person name="De Groot R."/>
            <person name="Kuo A."/>
            <person name="Mondo S.J."/>
            <person name="Salamov A.A."/>
            <person name="Labutti K."/>
            <person name="Zhao Z."/>
            <person name="Chiniquy J."/>
            <person name="Barry K."/>
            <person name="Brewer H.M."/>
            <person name="Purvine S.O."/>
            <person name="Wright A.T."/>
            <person name="Boxma B."/>
            <person name="Van Alen T."/>
            <person name="Hackstein J.H."/>
            <person name="Baker S.E."/>
            <person name="Grigoriev I.V."/>
            <person name="O'Malley M.A."/>
        </authorList>
    </citation>
    <scope>NUCLEOTIDE SEQUENCE [LARGE SCALE GENOMIC DNA]</scope>
    <source>
        <strain evidence="4 5">S4</strain>
    </source>
</reference>
<keyword evidence="1" id="KW-0677">Repeat</keyword>
<feature type="repeat" description="ANK" evidence="3">
    <location>
        <begin position="406"/>
        <end position="438"/>
    </location>
</feature>
<evidence type="ECO:0000313" key="4">
    <source>
        <dbReference type="EMBL" id="ORX75944.1"/>
    </source>
</evidence>
<evidence type="ECO:0000256" key="3">
    <source>
        <dbReference type="PROSITE-ProRule" id="PRU00023"/>
    </source>
</evidence>
<dbReference type="SUPFAM" id="SSF48403">
    <property type="entry name" value="Ankyrin repeat"/>
    <property type="match status" value="2"/>
</dbReference>
<feature type="repeat" description="ANK" evidence="3">
    <location>
        <begin position="487"/>
        <end position="519"/>
    </location>
</feature>